<organism evidence="1 2">
    <name type="scientific">Pseudomonas syringae pv. avii</name>
    <dbReference type="NCBI Taxonomy" id="663959"/>
    <lineage>
        <taxon>Bacteria</taxon>
        <taxon>Pseudomonadati</taxon>
        <taxon>Pseudomonadota</taxon>
        <taxon>Gammaproteobacteria</taxon>
        <taxon>Pseudomonadales</taxon>
        <taxon>Pseudomonadaceae</taxon>
        <taxon>Pseudomonas</taxon>
        <taxon>Pseudomonas syringae</taxon>
    </lineage>
</organism>
<reference evidence="1 2" key="1">
    <citation type="submission" date="2018-08" db="EMBL/GenBank/DDBJ databases">
        <title>Recombination of ecologically and evolutionarily significant loci maintains genetic cohesion in the Pseudomonas syringae species complex.</title>
        <authorList>
            <person name="Dillon M."/>
            <person name="Thakur S."/>
            <person name="Almeida R.N.D."/>
            <person name="Weir B.S."/>
            <person name="Guttman D.S."/>
        </authorList>
    </citation>
    <scope>NUCLEOTIDE SEQUENCE [LARGE SCALE GENOMIC DNA]</scope>
    <source>
        <strain evidence="1 2">ICMP 14479</strain>
    </source>
</reference>
<evidence type="ECO:0000313" key="1">
    <source>
        <dbReference type="EMBL" id="RMU39742.1"/>
    </source>
</evidence>
<accession>A0A3M5U1R8</accession>
<dbReference type="Proteomes" id="UP000280395">
    <property type="component" value="Unassembled WGS sequence"/>
</dbReference>
<sequence length="167" mass="18518">MRQAHNKSLALIEKISDLNIADVLPSDIEPYHHELSIARYELASYKEIASQLNKVLDDDNANGLITPFRDLAGAKRHAIDMDNPRHRVIANILDSAAYPHLVSSNYPYMIERAAKSPDLLSTVPDLPSAKDVLACQISSILRSTSFSADEIFEIVATSNNVLKDFSK</sequence>
<protein>
    <submittedName>
        <fullName evidence="1">Uncharacterized protein</fullName>
    </submittedName>
</protein>
<comment type="caution">
    <text evidence="1">The sequence shown here is derived from an EMBL/GenBank/DDBJ whole genome shotgun (WGS) entry which is preliminary data.</text>
</comment>
<name>A0A3M5U1R8_PSESX</name>
<proteinExistence type="predicted"/>
<evidence type="ECO:0000313" key="2">
    <source>
        <dbReference type="Proteomes" id="UP000280395"/>
    </source>
</evidence>
<dbReference type="AlphaFoldDB" id="A0A3M5U1R8"/>
<dbReference type="EMBL" id="RBUA01001609">
    <property type="protein sequence ID" value="RMU39742.1"/>
    <property type="molecule type" value="Genomic_DNA"/>
</dbReference>
<gene>
    <name evidence="1" type="ORF">ALP29_200047</name>
</gene>